<gene>
    <name evidence="3" type="ORF">Fuma_03135</name>
</gene>
<accession>A0A1P8WHK5</accession>
<dbReference type="RefSeq" id="WP_077024970.1">
    <property type="nucleotide sequence ID" value="NZ_CP017641.1"/>
</dbReference>
<dbReference type="InterPro" id="IPR028994">
    <property type="entry name" value="Integrin_alpha_N"/>
</dbReference>
<dbReference type="AlphaFoldDB" id="A0A1P8WHK5"/>
<dbReference type="InterPro" id="IPR027039">
    <property type="entry name" value="Crtac1"/>
</dbReference>
<keyword evidence="1" id="KW-0732">Signal</keyword>
<dbReference type="PANTHER" id="PTHR16026">
    <property type="entry name" value="CARTILAGE ACIDIC PROTEIN 1"/>
    <property type="match status" value="1"/>
</dbReference>
<organism evidence="3 4">
    <name type="scientific">Fuerstiella marisgermanici</name>
    <dbReference type="NCBI Taxonomy" id="1891926"/>
    <lineage>
        <taxon>Bacteria</taxon>
        <taxon>Pseudomonadati</taxon>
        <taxon>Planctomycetota</taxon>
        <taxon>Planctomycetia</taxon>
        <taxon>Planctomycetales</taxon>
        <taxon>Planctomycetaceae</taxon>
        <taxon>Fuerstiella</taxon>
    </lineage>
</organism>
<evidence type="ECO:0000256" key="1">
    <source>
        <dbReference type="ARBA" id="ARBA00022729"/>
    </source>
</evidence>
<dbReference type="STRING" id="1891926.Fuma_03135"/>
<keyword evidence="2" id="KW-1133">Transmembrane helix</keyword>
<sequence>MKRQSLPIAVLLICLAGIGWWMWQPNPAADVEDAETAANLAGSGNEQFAGLDIDKQKAIWDSEHVTFELETHFGRKLVAGIQDRSTDSLASFFRTDFAGVVPGQSDPSTTKKSSIVETTYSVEVNGAAAVDSERFSQHLMKSIEPVPIGGKGRLRVLKIKRVEEEGPTDSWDLDVLLTLSGMDASGEPTTYTSHGRMQCRFADDDEIKAGRIVKSWRIDSESLRKSQQTLMEEVTSQVRLDRLAIEDNWTNGVNAVRQYRFQAAVEDFDGDGFLDIAAATAEGQQFVLRWDPEPGQYVDVTESLGLPSSISTNNRAYLASWFDFDNDGDPDLLLGESFFRNVEGRRFEPLAENGGAKFAFNPMGCVVADYDADGLLDLYVLYQRERDADAVNNGKPPAWVGDDDTGAANQLWRNLGGGKFEETAKSANATSGKRHSFAATWLHANDDHYPDLYVANDFARNSLLINRGDGTFDDVTDSSDVGDFATSMGVASGDINGDGTPEIYIANMYSKMGRRIIANVSADDYPDGVYEQLVGSCAGNRLYSTTGNVQQYHELSEQLGINAVGWAYAPAFADFDSDGLLDIYATTGFLSFNRTKPDG</sequence>
<dbReference type="Gene3D" id="2.130.10.130">
    <property type="entry name" value="Integrin alpha, N-terminal"/>
    <property type="match status" value="2"/>
</dbReference>
<name>A0A1P8WHK5_9PLAN</name>
<evidence type="ECO:0000313" key="4">
    <source>
        <dbReference type="Proteomes" id="UP000187735"/>
    </source>
</evidence>
<protein>
    <submittedName>
        <fullName evidence="3">FG-GAP repeat</fullName>
    </submittedName>
</protein>
<dbReference type="EMBL" id="CP017641">
    <property type="protein sequence ID" value="APZ93517.1"/>
    <property type="molecule type" value="Genomic_DNA"/>
</dbReference>
<feature type="transmembrane region" description="Helical" evidence="2">
    <location>
        <begin position="5"/>
        <end position="23"/>
    </location>
</feature>
<dbReference type="InterPro" id="IPR013517">
    <property type="entry name" value="FG-GAP"/>
</dbReference>
<proteinExistence type="predicted"/>
<dbReference type="Pfam" id="PF13517">
    <property type="entry name" value="FG-GAP_3"/>
    <property type="match status" value="2"/>
</dbReference>
<dbReference type="KEGG" id="fmr:Fuma_03135"/>
<keyword evidence="2" id="KW-0472">Membrane</keyword>
<keyword evidence="4" id="KW-1185">Reference proteome</keyword>
<reference evidence="3 4" key="1">
    <citation type="journal article" date="2016" name="Front. Microbiol.">
        <title>Fuerstia marisgermanicae gen. nov., sp. nov., an Unusual Member of the Phylum Planctomycetes from the German Wadden Sea.</title>
        <authorList>
            <person name="Kohn T."/>
            <person name="Heuer A."/>
            <person name="Jogler M."/>
            <person name="Vollmers J."/>
            <person name="Boedeker C."/>
            <person name="Bunk B."/>
            <person name="Rast P."/>
            <person name="Borchert D."/>
            <person name="Glockner I."/>
            <person name="Freese H.M."/>
            <person name="Klenk H.P."/>
            <person name="Overmann J."/>
            <person name="Kaster A.K."/>
            <person name="Rohde M."/>
            <person name="Wiegand S."/>
            <person name="Jogler C."/>
        </authorList>
    </citation>
    <scope>NUCLEOTIDE SEQUENCE [LARGE SCALE GENOMIC DNA]</scope>
    <source>
        <strain evidence="3 4">NH11</strain>
    </source>
</reference>
<evidence type="ECO:0000256" key="2">
    <source>
        <dbReference type="SAM" id="Phobius"/>
    </source>
</evidence>
<keyword evidence="2" id="KW-0812">Transmembrane</keyword>
<dbReference type="OrthoDB" id="257588at2"/>
<dbReference type="Proteomes" id="UP000187735">
    <property type="component" value="Chromosome"/>
</dbReference>
<dbReference type="SUPFAM" id="SSF69318">
    <property type="entry name" value="Integrin alpha N-terminal domain"/>
    <property type="match status" value="2"/>
</dbReference>
<evidence type="ECO:0000313" key="3">
    <source>
        <dbReference type="EMBL" id="APZ93517.1"/>
    </source>
</evidence>
<dbReference type="PANTHER" id="PTHR16026:SF0">
    <property type="entry name" value="CARTILAGE ACIDIC PROTEIN 1"/>
    <property type="match status" value="1"/>
</dbReference>